<dbReference type="OrthoDB" id="1749294at2759"/>
<gene>
    <name evidence="2" type="ORF">JCGZ_06736</name>
</gene>
<evidence type="ECO:0000313" key="2">
    <source>
        <dbReference type="EMBL" id="KDP20351.1"/>
    </source>
</evidence>
<protein>
    <submittedName>
        <fullName evidence="2">Uncharacterized protein</fullName>
    </submittedName>
</protein>
<dbReference type="EMBL" id="KK916208">
    <property type="protein sequence ID" value="KDP20351.1"/>
    <property type="molecule type" value="Genomic_DNA"/>
</dbReference>
<sequence>MVSRYDFEVQHIKGKTNLIPDFLLRVSKLVSRVSSIIKITYPFVGMAYFLQGTPHPQMPQGLSSQERDMWIYRKIIELYPQVLPHPNDFSAPFPSRLFPTINESFPHTDNEFWYLWCLTTLYHLPVEIPLLPTLWFLHREENHRHPAWQFFQLFENISSWQYKLKAWIHQDNLFTHPDFTKAKKYMAILFLRRQYDSSGTIVTTITHWKNLPCRFEESSLHIKNALLIHGNSLNNSTNLYIPMVSMHRQDTDPRRMFSYADLTPGPSTEPGPSQGPPGPLGLEFQDSQPPDTPMTSQ</sequence>
<dbReference type="Proteomes" id="UP000027138">
    <property type="component" value="Unassembled WGS sequence"/>
</dbReference>
<proteinExistence type="predicted"/>
<evidence type="ECO:0000256" key="1">
    <source>
        <dbReference type="SAM" id="MobiDB-lite"/>
    </source>
</evidence>
<organism evidence="2 3">
    <name type="scientific">Jatropha curcas</name>
    <name type="common">Barbados nut</name>
    <dbReference type="NCBI Taxonomy" id="180498"/>
    <lineage>
        <taxon>Eukaryota</taxon>
        <taxon>Viridiplantae</taxon>
        <taxon>Streptophyta</taxon>
        <taxon>Embryophyta</taxon>
        <taxon>Tracheophyta</taxon>
        <taxon>Spermatophyta</taxon>
        <taxon>Magnoliopsida</taxon>
        <taxon>eudicotyledons</taxon>
        <taxon>Gunneridae</taxon>
        <taxon>Pentapetalae</taxon>
        <taxon>rosids</taxon>
        <taxon>fabids</taxon>
        <taxon>Malpighiales</taxon>
        <taxon>Euphorbiaceae</taxon>
        <taxon>Crotonoideae</taxon>
        <taxon>Jatropheae</taxon>
        <taxon>Jatropha</taxon>
    </lineage>
</organism>
<feature type="compositionally biased region" description="Pro residues" evidence="1">
    <location>
        <begin position="267"/>
        <end position="279"/>
    </location>
</feature>
<name>A0A067J9B9_JATCU</name>
<feature type="compositionally biased region" description="Polar residues" evidence="1">
    <location>
        <begin position="285"/>
        <end position="297"/>
    </location>
</feature>
<evidence type="ECO:0000313" key="3">
    <source>
        <dbReference type="Proteomes" id="UP000027138"/>
    </source>
</evidence>
<dbReference type="AlphaFoldDB" id="A0A067J9B9"/>
<reference evidence="2 3" key="1">
    <citation type="journal article" date="2014" name="PLoS ONE">
        <title>Global Analysis of Gene Expression Profiles in Physic Nut (Jatropha curcas L.) Seedlings Exposed to Salt Stress.</title>
        <authorList>
            <person name="Zhang L."/>
            <person name="Zhang C."/>
            <person name="Wu P."/>
            <person name="Chen Y."/>
            <person name="Li M."/>
            <person name="Jiang H."/>
            <person name="Wu G."/>
        </authorList>
    </citation>
    <scope>NUCLEOTIDE SEQUENCE [LARGE SCALE GENOMIC DNA]</scope>
    <source>
        <strain evidence="3">cv. GZQX0401</strain>
        <tissue evidence="2">Young leaves</tissue>
    </source>
</reference>
<feature type="region of interest" description="Disordered" evidence="1">
    <location>
        <begin position="256"/>
        <end position="297"/>
    </location>
</feature>
<accession>A0A067J9B9</accession>
<keyword evidence="3" id="KW-1185">Reference proteome</keyword>